<sequence length="407" mass="45463">MEKGGGSKSPVVPEDSQLNELSERVAENVVVFQQFVDKAIGAVDQDENLNEMTAESYDQKKYCIKRHLQDLSNIHDSLVDQYCVLMEKISMNRQSLIQIQDPQSSVSSSSPQASTSTGGDALLQPDGGGFNLAKGKGPSHSGLKSSVPPLDVAALKVKETKNPGFRGSESSKSYVNNPAVNDDALKVEETEDHNVLVEKISNLEDEVESLKQKLQSLKVENGALKQEVKETVTDIKVYKSDSKLEIKAMKEELRASKQLIDKTDGHMCRLLAEKLTDQSRHDAEILEMNSKMNECMSNMLEMQRTHEKKEKIWNDVTEQLKQDLKVTSESFVEECKNVAALESDKSAQDNLIVKLKAELISAKFENAGLYLPSDNVEKLTDELKLKVEELEIEVDRQMEAMADKDRK</sequence>
<dbReference type="Proteomes" id="UP001229421">
    <property type="component" value="Unassembled WGS sequence"/>
</dbReference>
<feature type="compositionally biased region" description="Low complexity" evidence="2">
    <location>
        <begin position="102"/>
        <end position="117"/>
    </location>
</feature>
<reference evidence="3" key="1">
    <citation type="journal article" date="2023" name="bioRxiv">
        <title>Improved chromosome-level genome assembly for marigold (Tagetes erecta).</title>
        <authorList>
            <person name="Jiang F."/>
            <person name="Yuan L."/>
            <person name="Wang S."/>
            <person name="Wang H."/>
            <person name="Xu D."/>
            <person name="Wang A."/>
            <person name="Fan W."/>
        </authorList>
    </citation>
    <scope>NUCLEOTIDE SEQUENCE</scope>
    <source>
        <strain evidence="3">WSJ</strain>
        <tissue evidence="3">Leaf</tissue>
    </source>
</reference>
<organism evidence="3 4">
    <name type="scientific">Tagetes erecta</name>
    <name type="common">African marigold</name>
    <dbReference type="NCBI Taxonomy" id="13708"/>
    <lineage>
        <taxon>Eukaryota</taxon>
        <taxon>Viridiplantae</taxon>
        <taxon>Streptophyta</taxon>
        <taxon>Embryophyta</taxon>
        <taxon>Tracheophyta</taxon>
        <taxon>Spermatophyta</taxon>
        <taxon>Magnoliopsida</taxon>
        <taxon>eudicotyledons</taxon>
        <taxon>Gunneridae</taxon>
        <taxon>Pentapetalae</taxon>
        <taxon>asterids</taxon>
        <taxon>campanulids</taxon>
        <taxon>Asterales</taxon>
        <taxon>Asteraceae</taxon>
        <taxon>Asteroideae</taxon>
        <taxon>Heliantheae alliance</taxon>
        <taxon>Tageteae</taxon>
        <taxon>Tagetes</taxon>
    </lineage>
</organism>
<dbReference type="EMBL" id="JAUHHV010000010">
    <property type="protein sequence ID" value="KAK1409517.1"/>
    <property type="molecule type" value="Genomic_DNA"/>
</dbReference>
<proteinExistence type="predicted"/>
<comment type="caution">
    <text evidence="3">The sequence shown here is derived from an EMBL/GenBank/DDBJ whole genome shotgun (WGS) entry which is preliminary data.</text>
</comment>
<evidence type="ECO:0000256" key="1">
    <source>
        <dbReference type="SAM" id="Coils"/>
    </source>
</evidence>
<evidence type="ECO:0000313" key="4">
    <source>
        <dbReference type="Proteomes" id="UP001229421"/>
    </source>
</evidence>
<gene>
    <name evidence="3" type="ORF">QVD17_36043</name>
</gene>
<evidence type="ECO:0000256" key="2">
    <source>
        <dbReference type="SAM" id="MobiDB-lite"/>
    </source>
</evidence>
<name>A0AAD8NHS0_TARER</name>
<accession>A0AAD8NHS0</accession>
<protein>
    <recommendedName>
        <fullName evidence="5">NAB domain-containing protein</fullName>
    </recommendedName>
</protein>
<keyword evidence="4" id="KW-1185">Reference proteome</keyword>
<evidence type="ECO:0008006" key="5">
    <source>
        <dbReference type="Google" id="ProtNLM"/>
    </source>
</evidence>
<feature type="coiled-coil region" evidence="1">
    <location>
        <begin position="186"/>
        <end position="227"/>
    </location>
</feature>
<keyword evidence="1" id="KW-0175">Coiled coil</keyword>
<evidence type="ECO:0000313" key="3">
    <source>
        <dbReference type="EMBL" id="KAK1409517.1"/>
    </source>
</evidence>
<feature type="coiled-coil region" evidence="1">
    <location>
        <begin position="338"/>
        <end position="407"/>
    </location>
</feature>
<dbReference type="AlphaFoldDB" id="A0AAD8NHS0"/>
<feature type="region of interest" description="Disordered" evidence="2">
    <location>
        <begin position="100"/>
        <end position="147"/>
    </location>
</feature>